<evidence type="ECO:0008006" key="3">
    <source>
        <dbReference type="Google" id="ProtNLM"/>
    </source>
</evidence>
<evidence type="ECO:0000313" key="2">
    <source>
        <dbReference type="Proteomes" id="UP000198796"/>
    </source>
</evidence>
<protein>
    <recommendedName>
        <fullName evidence="3">Sulfotransferase family protein</fullName>
    </recommendedName>
</protein>
<dbReference type="Proteomes" id="UP000198796">
    <property type="component" value="Unassembled WGS sequence"/>
</dbReference>
<sequence length="304" mass="33965">MGLMPKLYIHAGQHKTGTTSIQRAMFVNRESLREQGVLYPQAGLATEKNNWGHHAAALSLGDAETGKDVWGRMRREADEAALDTVVVSSEILYRLPFGKMSAAQPFRLIAEHFAGYDIRLLVYLRPQVDLIASNYSHNVKAVGETASIVDFITRAASSLDYMQFLHLASVGLGESAIEVGRYDKPYLTNGDVVEDFARRIGIDLSRGIALPPESLNRGLSDEGLARMLEANRRYANSPLRLRLARKRILEAHRAPPFTRVNVLSDDMCRTIEAIYRLRNRNVAARFLGEDGDLFPPRYLTSPLP</sequence>
<name>A0A1I0XT96_9RHOB</name>
<dbReference type="AlphaFoldDB" id="A0A1I0XT96"/>
<dbReference type="STRING" id="871651.SAMN05421688_2464"/>
<keyword evidence="2" id="KW-1185">Reference proteome</keyword>
<gene>
    <name evidence="1" type="ORF">SAMN05421688_2464</name>
</gene>
<dbReference type="EMBL" id="FOJU01000004">
    <property type="protein sequence ID" value="SFB04221.1"/>
    <property type="molecule type" value="Genomic_DNA"/>
</dbReference>
<reference evidence="1 2" key="1">
    <citation type="submission" date="2016-10" db="EMBL/GenBank/DDBJ databases">
        <authorList>
            <person name="de Groot N.N."/>
        </authorList>
    </citation>
    <scope>NUCLEOTIDE SEQUENCE [LARGE SCALE GENOMIC DNA]</scope>
    <source>
        <strain evidence="1 2">DSM 29316</strain>
    </source>
</reference>
<dbReference type="InterPro" id="IPR027417">
    <property type="entry name" value="P-loop_NTPase"/>
</dbReference>
<accession>A0A1I0XT96</accession>
<proteinExistence type="predicted"/>
<evidence type="ECO:0000313" key="1">
    <source>
        <dbReference type="EMBL" id="SFB04221.1"/>
    </source>
</evidence>
<dbReference type="SUPFAM" id="SSF52540">
    <property type="entry name" value="P-loop containing nucleoside triphosphate hydrolases"/>
    <property type="match status" value="1"/>
</dbReference>
<organism evidence="1 2">
    <name type="scientific">Poseidonocella pacifica</name>
    <dbReference type="NCBI Taxonomy" id="871651"/>
    <lineage>
        <taxon>Bacteria</taxon>
        <taxon>Pseudomonadati</taxon>
        <taxon>Pseudomonadota</taxon>
        <taxon>Alphaproteobacteria</taxon>
        <taxon>Rhodobacterales</taxon>
        <taxon>Roseobacteraceae</taxon>
        <taxon>Poseidonocella</taxon>
    </lineage>
</organism>